<keyword evidence="3" id="KW-0479">Metal-binding</keyword>
<dbReference type="InterPro" id="IPR021027">
    <property type="entry name" value="Transposase_put_HTH"/>
</dbReference>
<evidence type="ECO:0000313" key="10">
    <source>
        <dbReference type="EMBL" id="MCC5601106.1"/>
    </source>
</evidence>
<dbReference type="RefSeq" id="WP_229486157.1">
    <property type="nucleotide sequence ID" value="NZ_JAIVFQ010000026.1"/>
</dbReference>
<dbReference type="Pfam" id="PF12323">
    <property type="entry name" value="HTH_OrfB_IS605"/>
    <property type="match status" value="1"/>
</dbReference>
<keyword evidence="2" id="KW-0815">Transposition</keyword>
<accession>A0ABS8IAE6</accession>
<gene>
    <name evidence="10" type="ORF">LC586_18320</name>
</gene>
<comment type="caution">
    <text evidence="10">The sequence shown here is derived from an EMBL/GenBank/DDBJ whole genome shotgun (WGS) entry which is preliminary data.</text>
</comment>
<dbReference type="EMBL" id="JAIVFQ010000026">
    <property type="protein sequence ID" value="MCC5601106.1"/>
    <property type="molecule type" value="Genomic_DNA"/>
</dbReference>
<keyword evidence="11" id="KW-1185">Reference proteome</keyword>
<sequence length="429" mass="48922">MSYIVSHATKWYYDYMLLTYQYKLNPNPKQVVILETWGELLRRHWNYALGQRLDGLKRTRSRIDRCSLLSEPIGEIPSKVDYYTQASDLKQTSYLYPDYKNIYADCQQQNLMRLDKAWKRWLVPDKNGKRGGKPRFKKQGDISSFTFPRVNSPKAGAHLTGNILKLSKIGEIEVILHRPIPDGFEIKQATILSKADGWYCSFYAKDKTVPDALSVDKIKSATGIDVGLEKFLTTADGQSIEVPQYYRKAQSTLARIQRHLARLTKGSKNYQKQASKVARLHLHVARQRKEFHYHVAHWLVNSYDLIIFENLNIRGLARTRLAKSILDVAWSAFLEIMQAVAVKRGKLTLGVDPRGTSINCSGCGERVEKTLAKREHSCSCGLVIDRDWNSALNLLKRGSVGLPIPGCRGLDSSQPMKQQVSFVNLRCSR</sequence>
<feature type="domain" description="Probable transposase IS891/IS1136/IS1341" evidence="7">
    <location>
        <begin position="211"/>
        <end position="318"/>
    </location>
</feature>
<feature type="domain" description="Cas12f1-like TNB" evidence="8">
    <location>
        <begin position="330"/>
        <end position="394"/>
    </location>
</feature>
<keyword evidence="4" id="KW-0862">Zinc</keyword>
<evidence type="ECO:0000256" key="2">
    <source>
        <dbReference type="ARBA" id="ARBA00022578"/>
    </source>
</evidence>
<evidence type="ECO:0000256" key="6">
    <source>
        <dbReference type="ARBA" id="ARBA00023172"/>
    </source>
</evidence>
<dbReference type="Pfam" id="PF01385">
    <property type="entry name" value="OrfB_IS605"/>
    <property type="match status" value="1"/>
</dbReference>
<evidence type="ECO:0000256" key="3">
    <source>
        <dbReference type="ARBA" id="ARBA00022723"/>
    </source>
</evidence>
<evidence type="ECO:0000256" key="4">
    <source>
        <dbReference type="ARBA" id="ARBA00022833"/>
    </source>
</evidence>
<evidence type="ECO:0000256" key="5">
    <source>
        <dbReference type="ARBA" id="ARBA00023125"/>
    </source>
</evidence>
<feature type="domain" description="Transposase putative helix-turn-helix" evidence="9">
    <location>
        <begin position="16"/>
        <end position="59"/>
    </location>
</feature>
<evidence type="ECO:0000259" key="9">
    <source>
        <dbReference type="Pfam" id="PF12323"/>
    </source>
</evidence>
<keyword evidence="5" id="KW-0238">DNA-binding</keyword>
<dbReference type="NCBIfam" id="NF040570">
    <property type="entry name" value="guided_TnpB"/>
    <property type="match status" value="1"/>
</dbReference>
<dbReference type="Proteomes" id="UP001199525">
    <property type="component" value="Unassembled WGS sequence"/>
</dbReference>
<dbReference type="InterPro" id="IPR001959">
    <property type="entry name" value="Transposase"/>
</dbReference>
<dbReference type="Pfam" id="PF07282">
    <property type="entry name" value="Cas12f1-like_TNB"/>
    <property type="match status" value="1"/>
</dbReference>
<evidence type="ECO:0000259" key="7">
    <source>
        <dbReference type="Pfam" id="PF01385"/>
    </source>
</evidence>
<reference evidence="10 11" key="1">
    <citation type="journal article" date="2021" name="Microorganisms">
        <title>Genome Evolution of Filamentous Cyanobacterium Nostoc Species: From Facultative Symbiosis to Free Living.</title>
        <authorList>
            <person name="Huo D."/>
            <person name="Li H."/>
            <person name="Cai F."/>
            <person name="Guo X."/>
            <person name="Qiao Z."/>
            <person name="Wang W."/>
            <person name="Yu G."/>
            <person name="Li R."/>
        </authorList>
    </citation>
    <scope>NUCLEOTIDE SEQUENCE [LARGE SCALE GENOMIC DNA]</scope>
    <source>
        <strain evidence="10 11">CHAB 5714</strain>
    </source>
</reference>
<name>A0ABS8IAE6_9NOSO</name>
<proteinExistence type="inferred from homology"/>
<dbReference type="InterPro" id="IPR010095">
    <property type="entry name" value="Cas12f1-like_TNB"/>
</dbReference>
<evidence type="ECO:0000313" key="11">
    <source>
        <dbReference type="Proteomes" id="UP001199525"/>
    </source>
</evidence>
<keyword evidence="6" id="KW-0233">DNA recombination</keyword>
<protein>
    <submittedName>
        <fullName evidence="10">Transposase</fullName>
    </submittedName>
</protein>
<evidence type="ECO:0000256" key="1">
    <source>
        <dbReference type="ARBA" id="ARBA00008761"/>
    </source>
</evidence>
<organism evidence="10 11">
    <name type="scientific">Nostoc favosum CHAB5714</name>
    <dbReference type="NCBI Taxonomy" id="2780399"/>
    <lineage>
        <taxon>Bacteria</taxon>
        <taxon>Bacillati</taxon>
        <taxon>Cyanobacteriota</taxon>
        <taxon>Cyanophyceae</taxon>
        <taxon>Nostocales</taxon>
        <taxon>Nostocaceae</taxon>
        <taxon>Nostoc</taxon>
        <taxon>Nostoc favosum</taxon>
    </lineage>
</organism>
<comment type="similarity">
    <text evidence="1">In the C-terminal section; belongs to the transposase 35 family.</text>
</comment>
<evidence type="ECO:0000259" key="8">
    <source>
        <dbReference type="Pfam" id="PF07282"/>
    </source>
</evidence>